<keyword evidence="1" id="KW-0472">Membrane</keyword>
<accession>A0A6P2D864</accession>
<keyword evidence="2" id="KW-0808">Transferase</keyword>
<keyword evidence="1" id="KW-0812">Transmembrane</keyword>
<keyword evidence="3" id="KW-1185">Reference proteome</keyword>
<evidence type="ECO:0000313" key="2">
    <source>
        <dbReference type="EMBL" id="VTR96324.1"/>
    </source>
</evidence>
<feature type="transmembrane region" description="Helical" evidence="1">
    <location>
        <begin position="115"/>
        <end position="140"/>
    </location>
</feature>
<gene>
    <name evidence="2" type="ORF">SOIL9_13900</name>
</gene>
<proteinExistence type="predicted"/>
<dbReference type="EMBL" id="LR593886">
    <property type="protein sequence ID" value="VTR96324.1"/>
    <property type="molecule type" value="Genomic_DNA"/>
</dbReference>
<keyword evidence="2" id="KW-0418">Kinase</keyword>
<organism evidence="2 3">
    <name type="scientific">Gemmata massiliana</name>
    <dbReference type="NCBI Taxonomy" id="1210884"/>
    <lineage>
        <taxon>Bacteria</taxon>
        <taxon>Pseudomonadati</taxon>
        <taxon>Planctomycetota</taxon>
        <taxon>Planctomycetia</taxon>
        <taxon>Gemmatales</taxon>
        <taxon>Gemmataceae</taxon>
        <taxon>Gemmata</taxon>
    </lineage>
</organism>
<dbReference type="AlphaFoldDB" id="A0A6P2D864"/>
<evidence type="ECO:0000256" key="1">
    <source>
        <dbReference type="SAM" id="Phobius"/>
    </source>
</evidence>
<feature type="transmembrane region" description="Helical" evidence="1">
    <location>
        <begin position="86"/>
        <end position="109"/>
    </location>
</feature>
<dbReference type="Proteomes" id="UP000464178">
    <property type="component" value="Chromosome"/>
</dbReference>
<dbReference type="GO" id="GO:0004674">
    <property type="term" value="F:protein serine/threonine kinase activity"/>
    <property type="evidence" value="ECO:0007669"/>
    <property type="project" value="UniProtKB-KW"/>
</dbReference>
<sequence length="231" mass="25325">MKVNCPCCSAQVPAANFNLETGWAKCEGCQELFALAQVVPGFVAPGSQAGRPVPRPFNARELVERAKDELLIHVPAEGMRAATCGLLGFATVWLAFITFWTAGALGIFGPDEPDAANWVFASFSIPFWLIGFGMLVGVVWKARGTKSVRIDRDGMRTHLRCLAWARSRYVPIDRVQHARKYEPQVKSDGPPPNGAEIVYWAGSFVLPADSEEEAWWLIAEINDFVKATGTA</sequence>
<reference evidence="2 3" key="1">
    <citation type="submission" date="2019-05" db="EMBL/GenBank/DDBJ databases">
        <authorList>
            <consortium name="Science for Life Laboratories"/>
        </authorList>
    </citation>
    <scope>NUCLEOTIDE SEQUENCE [LARGE SCALE GENOMIC DNA]</scope>
    <source>
        <strain evidence="2">Soil9</strain>
    </source>
</reference>
<name>A0A6P2D864_9BACT</name>
<dbReference type="RefSeq" id="WP_162670622.1">
    <property type="nucleotide sequence ID" value="NZ_LR593886.1"/>
</dbReference>
<evidence type="ECO:0000313" key="3">
    <source>
        <dbReference type="Proteomes" id="UP000464178"/>
    </source>
</evidence>
<protein>
    <submittedName>
        <fullName evidence="2">Serine threonine protein kinase: Serine/threonine protein kinase</fullName>
    </submittedName>
</protein>
<keyword evidence="2" id="KW-0723">Serine/threonine-protein kinase</keyword>
<keyword evidence="1" id="KW-1133">Transmembrane helix</keyword>
<dbReference type="KEGG" id="gms:SOIL9_13900"/>